<sequence>MHHSSASLFHGSSFISQFSSSSNHCSGIFSLFYRIYISLVLMMSVVNLLAGKATSL</sequence>
<name>A0A0A9EIF0_ARUDO</name>
<accession>A0A0A9EIF0</accession>
<feature type="transmembrane region" description="Helical" evidence="1">
    <location>
        <begin position="31"/>
        <end position="50"/>
    </location>
</feature>
<keyword evidence="1" id="KW-0472">Membrane</keyword>
<protein>
    <submittedName>
        <fullName evidence="2">Uncharacterized protein</fullName>
    </submittedName>
</protein>
<keyword evidence="1" id="KW-1133">Transmembrane helix</keyword>
<dbReference type="AlphaFoldDB" id="A0A0A9EIF0"/>
<reference evidence="2" key="2">
    <citation type="journal article" date="2015" name="Data Brief">
        <title>Shoot transcriptome of the giant reed, Arundo donax.</title>
        <authorList>
            <person name="Barrero R.A."/>
            <person name="Guerrero F.D."/>
            <person name="Moolhuijzen P."/>
            <person name="Goolsby J.A."/>
            <person name="Tidwell J."/>
            <person name="Bellgard S.E."/>
            <person name="Bellgard M.I."/>
        </authorList>
    </citation>
    <scope>NUCLEOTIDE SEQUENCE</scope>
    <source>
        <tissue evidence="2">Shoot tissue taken approximately 20 cm above the soil surface</tissue>
    </source>
</reference>
<evidence type="ECO:0000313" key="2">
    <source>
        <dbReference type="EMBL" id="JAD99871.1"/>
    </source>
</evidence>
<evidence type="ECO:0000256" key="1">
    <source>
        <dbReference type="SAM" id="Phobius"/>
    </source>
</evidence>
<proteinExistence type="predicted"/>
<keyword evidence="1" id="KW-0812">Transmembrane</keyword>
<reference evidence="2" key="1">
    <citation type="submission" date="2014-09" db="EMBL/GenBank/DDBJ databases">
        <authorList>
            <person name="Magalhaes I.L.F."/>
            <person name="Oliveira U."/>
            <person name="Santos F.R."/>
            <person name="Vidigal T.H.D.A."/>
            <person name="Brescovit A.D."/>
            <person name="Santos A.J."/>
        </authorList>
    </citation>
    <scope>NUCLEOTIDE SEQUENCE</scope>
    <source>
        <tissue evidence="2">Shoot tissue taken approximately 20 cm above the soil surface</tissue>
    </source>
</reference>
<dbReference type="EMBL" id="GBRH01198024">
    <property type="protein sequence ID" value="JAD99871.1"/>
    <property type="molecule type" value="Transcribed_RNA"/>
</dbReference>
<organism evidence="2">
    <name type="scientific">Arundo donax</name>
    <name type="common">Giant reed</name>
    <name type="synonym">Donax arundinaceus</name>
    <dbReference type="NCBI Taxonomy" id="35708"/>
    <lineage>
        <taxon>Eukaryota</taxon>
        <taxon>Viridiplantae</taxon>
        <taxon>Streptophyta</taxon>
        <taxon>Embryophyta</taxon>
        <taxon>Tracheophyta</taxon>
        <taxon>Spermatophyta</taxon>
        <taxon>Magnoliopsida</taxon>
        <taxon>Liliopsida</taxon>
        <taxon>Poales</taxon>
        <taxon>Poaceae</taxon>
        <taxon>PACMAD clade</taxon>
        <taxon>Arundinoideae</taxon>
        <taxon>Arundineae</taxon>
        <taxon>Arundo</taxon>
    </lineage>
</organism>